<keyword evidence="8" id="KW-0238">DNA-binding</keyword>
<dbReference type="InterPro" id="IPR036185">
    <property type="entry name" value="DNA_heli_DnaB-like_N_sf"/>
</dbReference>
<dbReference type="Proteomes" id="UP000008466">
    <property type="component" value="Chromosome"/>
</dbReference>
<comment type="similarity">
    <text evidence="1">Belongs to the helicase family. DnaB subfamily.</text>
</comment>
<dbReference type="Gene3D" id="3.40.50.300">
    <property type="entry name" value="P-loop containing nucleotide triphosphate hydrolases"/>
    <property type="match status" value="1"/>
</dbReference>
<evidence type="ECO:0000313" key="13">
    <source>
        <dbReference type="EMBL" id="ADY14158.1"/>
    </source>
</evidence>
<dbReference type="AlphaFoldDB" id="F0RSQ4"/>
<keyword evidence="4" id="KW-0547">Nucleotide-binding</keyword>
<feature type="domain" description="SF4 helicase" evidence="12">
    <location>
        <begin position="150"/>
        <end position="409"/>
    </location>
</feature>
<dbReference type="InterPro" id="IPR027417">
    <property type="entry name" value="P-loop_NTPase"/>
</dbReference>
<organism evidence="13 14">
    <name type="scientific">Sphaerochaeta globosa (strain ATCC BAA-1886 / DSM 22777 / Buddy)</name>
    <name type="common">Spirochaeta sp. (strain Buddy)</name>
    <dbReference type="NCBI Taxonomy" id="158189"/>
    <lineage>
        <taxon>Bacteria</taxon>
        <taxon>Pseudomonadati</taxon>
        <taxon>Spirochaetota</taxon>
        <taxon>Spirochaetia</taxon>
        <taxon>Spirochaetales</taxon>
        <taxon>Sphaerochaetaceae</taxon>
        <taxon>Sphaerochaeta</taxon>
    </lineage>
</organism>
<evidence type="ECO:0000256" key="1">
    <source>
        <dbReference type="ARBA" id="ARBA00008428"/>
    </source>
</evidence>
<evidence type="ECO:0000256" key="4">
    <source>
        <dbReference type="ARBA" id="ARBA00022741"/>
    </source>
</evidence>
<dbReference type="Pfam" id="PF00772">
    <property type="entry name" value="DnaB"/>
    <property type="match status" value="1"/>
</dbReference>
<reference evidence="14" key="1">
    <citation type="submission" date="2011-02" db="EMBL/GenBank/DDBJ databases">
        <title>Complete sequence of Spirochaeta sp. Buddy.</title>
        <authorList>
            <person name="Lucas S."/>
            <person name="Copeland A."/>
            <person name="Lapidus A."/>
            <person name="Cheng J.-F."/>
            <person name="Goodwin L."/>
            <person name="Pitluck S."/>
            <person name="Zeytun A."/>
            <person name="Detter J.C."/>
            <person name="Han C."/>
            <person name="Tapia R."/>
            <person name="Land M."/>
            <person name="Hauser L."/>
            <person name="Kyrpides N."/>
            <person name="Ivanova N."/>
            <person name="Mikhailova N."/>
            <person name="Pagani I."/>
            <person name="Ritalahti K.M."/>
            <person name="Loeffler F.E."/>
            <person name="Woyke T."/>
        </authorList>
    </citation>
    <scope>NUCLEOTIDE SEQUENCE [LARGE SCALE GENOMIC DNA]</scope>
    <source>
        <strain evidence="14">ATCC BAA-1886 / DSM 22777 / Buddy</strain>
    </source>
</reference>
<keyword evidence="3" id="KW-0235">DNA replication</keyword>
<keyword evidence="14" id="KW-1185">Reference proteome</keyword>
<evidence type="ECO:0000256" key="3">
    <source>
        <dbReference type="ARBA" id="ARBA00022705"/>
    </source>
</evidence>
<dbReference type="RefSeq" id="WP_013608007.1">
    <property type="nucleotide sequence ID" value="NC_015152.1"/>
</dbReference>
<dbReference type="Gene3D" id="1.10.860.10">
    <property type="entry name" value="DNAb Helicase, Chain A"/>
    <property type="match status" value="1"/>
</dbReference>
<keyword evidence="5" id="KW-0378">Hydrolase</keyword>
<dbReference type="GO" id="GO:0016787">
    <property type="term" value="F:hydrolase activity"/>
    <property type="evidence" value="ECO:0007669"/>
    <property type="project" value="UniProtKB-KW"/>
</dbReference>
<evidence type="ECO:0000259" key="12">
    <source>
        <dbReference type="PROSITE" id="PS51199"/>
    </source>
</evidence>
<dbReference type="GO" id="GO:1990077">
    <property type="term" value="C:primosome complex"/>
    <property type="evidence" value="ECO:0007669"/>
    <property type="project" value="UniProtKB-KW"/>
</dbReference>
<dbReference type="GO" id="GO:0003677">
    <property type="term" value="F:DNA binding"/>
    <property type="evidence" value="ECO:0007669"/>
    <property type="project" value="UniProtKB-KW"/>
</dbReference>
<keyword evidence="2" id="KW-0639">Primosome</keyword>
<evidence type="ECO:0000256" key="10">
    <source>
        <dbReference type="ARBA" id="ARBA00044969"/>
    </source>
</evidence>
<evidence type="ECO:0000256" key="6">
    <source>
        <dbReference type="ARBA" id="ARBA00022806"/>
    </source>
</evidence>
<dbReference type="Pfam" id="PF03796">
    <property type="entry name" value="DnaB_C"/>
    <property type="match status" value="1"/>
</dbReference>
<evidence type="ECO:0000256" key="2">
    <source>
        <dbReference type="ARBA" id="ARBA00022515"/>
    </source>
</evidence>
<dbReference type="KEGG" id="sbu:SpiBuddy_2341"/>
<gene>
    <name evidence="13" type="ordered locus">SpiBuddy_2341</name>
</gene>
<dbReference type="PANTHER" id="PTHR30153:SF2">
    <property type="entry name" value="REPLICATIVE DNA HELICASE"/>
    <property type="match status" value="1"/>
</dbReference>
<dbReference type="PROSITE" id="PS51199">
    <property type="entry name" value="SF4_HELICASE"/>
    <property type="match status" value="1"/>
</dbReference>
<dbReference type="eggNOG" id="COG0305">
    <property type="taxonomic scope" value="Bacteria"/>
</dbReference>
<keyword evidence="9" id="KW-0413">Isomerase</keyword>
<evidence type="ECO:0000313" key="14">
    <source>
        <dbReference type="Proteomes" id="UP000008466"/>
    </source>
</evidence>
<dbReference type="InterPro" id="IPR007693">
    <property type="entry name" value="DNA_helicase_DnaB-like_N"/>
</dbReference>
<comment type="catalytic activity">
    <reaction evidence="11">
        <text>ATP + H2O = ADP + phosphate + H(+)</text>
        <dbReference type="Rhea" id="RHEA:13065"/>
        <dbReference type="ChEBI" id="CHEBI:15377"/>
        <dbReference type="ChEBI" id="CHEBI:15378"/>
        <dbReference type="ChEBI" id="CHEBI:30616"/>
        <dbReference type="ChEBI" id="CHEBI:43474"/>
        <dbReference type="ChEBI" id="CHEBI:456216"/>
        <dbReference type="EC" id="5.6.2.3"/>
    </reaction>
</comment>
<evidence type="ECO:0000256" key="11">
    <source>
        <dbReference type="ARBA" id="ARBA00048954"/>
    </source>
</evidence>
<dbReference type="SUPFAM" id="SSF52540">
    <property type="entry name" value="P-loop containing nucleoside triphosphate hydrolases"/>
    <property type="match status" value="1"/>
</dbReference>
<dbReference type="OrthoDB" id="9773982at2"/>
<dbReference type="InterPro" id="IPR007694">
    <property type="entry name" value="DNA_helicase_DnaB-like_C"/>
</dbReference>
<proteinExistence type="inferred from homology"/>
<dbReference type="STRING" id="158189.SpiBuddy_2341"/>
<dbReference type="EC" id="5.6.2.3" evidence="10"/>
<dbReference type="GO" id="GO:0006269">
    <property type="term" value="P:DNA replication, synthesis of primer"/>
    <property type="evidence" value="ECO:0007669"/>
    <property type="project" value="UniProtKB-KW"/>
</dbReference>
<dbReference type="GO" id="GO:0005524">
    <property type="term" value="F:ATP binding"/>
    <property type="evidence" value="ECO:0007669"/>
    <property type="project" value="UniProtKB-KW"/>
</dbReference>
<name>F0RSQ4_SPHGB</name>
<dbReference type="EMBL" id="CP002541">
    <property type="protein sequence ID" value="ADY14158.1"/>
    <property type="molecule type" value="Genomic_DNA"/>
</dbReference>
<sequence length="415" mass="47354">MSIEKYFIGQIFWDPSIAGRTVLTPSDFLSTQEQQIFSSMQSLVDEGSIIDEQTVSKKSGLPLGTILPFKDIKVIPSTWEYYQRQIIDASRIRTIKKTCEQILASELPADRLMDMFITGNEQARSLQIFKPYPLSQCIDESIRALEERVSSKSLPGLTTGFKRLDAAFGGLQKGRLYYIGARPSQGKSTLLMNIAINSKVPCLIFSAESSRREYADRMIIKQEKINSMNFYNGTLTENDTAKVVQASNELYQRDYVTIHDEPNISLRRLIQVAHDAFKYYKIKAIFIDYIQLITYGDQTRAKNEQVSEISKRLKQLARELDVPVIAAAQLRRDAEGKQPQLSDFSDSTQIERDADVAIMVYHIQNAISDRSTDKETFLLIQKNRDGRLDYVKMNYQPGYMLFEEARDQALPPKAS</sequence>
<keyword evidence="7" id="KW-0067">ATP-binding</keyword>
<evidence type="ECO:0000256" key="8">
    <source>
        <dbReference type="ARBA" id="ARBA00023125"/>
    </source>
</evidence>
<protein>
    <recommendedName>
        <fullName evidence="10">DNA 5'-3' helicase</fullName>
        <ecNumber evidence="10">5.6.2.3</ecNumber>
    </recommendedName>
</protein>
<dbReference type="GO" id="GO:0005829">
    <property type="term" value="C:cytosol"/>
    <property type="evidence" value="ECO:0007669"/>
    <property type="project" value="TreeGrafter"/>
</dbReference>
<accession>F0RSQ4</accession>
<keyword evidence="6 13" id="KW-0347">Helicase</keyword>
<dbReference type="HOGENOM" id="CLU_005373_0_0_12"/>
<evidence type="ECO:0000256" key="9">
    <source>
        <dbReference type="ARBA" id="ARBA00023235"/>
    </source>
</evidence>
<evidence type="ECO:0000256" key="5">
    <source>
        <dbReference type="ARBA" id="ARBA00022801"/>
    </source>
</evidence>
<dbReference type="PANTHER" id="PTHR30153">
    <property type="entry name" value="REPLICATIVE DNA HELICASE DNAB"/>
    <property type="match status" value="1"/>
</dbReference>
<evidence type="ECO:0000256" key="7">
    <source>
        <dbReference type="ARBA" id="ARBA00022840"/>
    </source>
</evidence>
<dbReference type="SUPFAM" id="SSF48024">
    <property type="entry name" value="N-terminal domain of DnaB helicase"/>
    <property type="match status" value="1"/>
</dbReference>
<dbReference type="InterPro" id="IPR016136">
    <property type="entry name" value="DNA_helicase_N/primase_C"/>
</dbReference>
<dbReference type="GO" id="GO:0043139">
    <property type="term" value="F:5'-3' DNA helicase activity"/>
    <property type="evidence" value="ECO:0007669"/>
    <property type="project" value="UniProtKB-EC"/>
</dbReference>